<comment type="caution">
    <text evidence="2">The sequence shown here is derived from an EMBL/GenBank/DDBJ whole genome shotgun (WGS) entry which is preliminary data.</text>
</comment>
<sequence>MSPEPTTPAQPDGSERGHELSHGPVDQPHGDHAPRTTETDDMSTPQNPEEPELDLVIPDDISSLLSPTSDPELAVLVTQIAGAEPLAAACSLAQLEIDAVPTEIGALAVLHDLTGDAPQRAAAAVSTLVKGVPLILLTRRGEQLSATRWQDGVEGDVLAPGLVLGGAPEELEDLVTGQTTVAELSGVVPSAGISRWKAMRLLTSTARKARKK</sequence>
<dbReference type="EMBL" id="MAQA01000078">
    <property type="protein sequence ID" value="OCI29417.1"/>
    <property type="molecule type" value="Genomic_DNA"/>
</dbReference>
<proteinExistence type="predicted"/>
<dbReference type="Proteomes" id="UP000093412">
    <property type="component" value="Unassembled WGS sequence"/>
</dbReference>
<dbReference type="RefSeq" id="WP_248948771.1">
    <property type="nucleotide sequence ID" value="NZ_MAQA01000078.1"/>
</dbReference>
<evidence type="ECO:0000313" key="3">
    <source>
        <dbReference type="Proteomes" id="UP000093412"/>
    </source>
</evidence>
<reference evidence="2 3" key="1">
    <citation type="submission" date="2016-06" db="EMBL/GenBank/DDBJ databases">
        <title>Genome sequence of Oerskovia enterophila DSM 43852.</title>
        <authorList>
            <person name="Poehlein A."/>
            <person name="Jag V."/>
            <person name="Bengelsdorf F.R."/>
            <person name="Daniel R."/>
            <person name="Duerre P."/>
        </authorList>
    </citation>
    <scope>NUCLEOTIDE SEQUENCE [LARGE SCALE GENOMIC DNA]</scope>
    <source>
        <strain evidence="2 3">DSM 43852</strain>
    </source>
</reference>
<protein>
    <submittedName>
        <fullName evidence="2">Uncharacterized protein</fullName>
    </submittedName>
</protein>
<accession>A0ABX2XYN3</accession>
<gene>
    <name evidence="2" type="ORF">OERS_39080</name>
</gene>
<name>A0ABX2XYN3_9CELL</name>
<organism evidence="2 3">
    <name type="scientific">Oerskovia enterophila</name>
    <dbReference type="NCBI Taxonomy" id="43678"/>
    <lineage>
        <taxon>Bacteria</taxon>
        <taxon>Bacillati</taxon>
        <taxon>Actinomycetota</taxon>
        <taxon>Actinomycetes</taxon>
        <taxon>Micrococcales</taxon>
        <taxon>Cellulomonadaceae</taxon>
        <taxon>Oerskovia</taxon>
    </lineage>
</organism>
<feature type="compositionally biased region" description="Basic and acidic residues" evidence="1">
    <location>
        <begin position="28"/>
        <end position="38"/>
    </location>
</feature>
<evidence type="ECO:0000313" key="2">
    <source>
        <dbReference type="EMBL" id="OCI29417.1"/>
    </source>
</evidence>
<feature type="region of interest" description="Disordered" evidence="1">
    <location>
        <begin position="1"/>
        <end position="53"/>
    </location>
</feature>
<keyword evidence="3" id="KW-1185">Reference proteome</keyword>
<evidence type="ECO:0000256" key="1">
    <source>
        <dbReference type="SAM" id="MobiDB-lite"/>
    </source>
</evidence>